<dbReference type="AlphaFoldDB" id="A0A1M5DV40"/>
<dbReference type="PANTHER" id="PTHR34977:SF1">
    <property type="entry name" value="UPF0337 PROTEIN YJBJ"/>
    <property type="match status" value="1"/>
</dbReference>
<proteinExistence type="inferred from homology"/>
<evidence type="ECO:0000256" key="1">
    <source>
        <dbReference type="ARBA" id="ARBA00009129"/>
    </source>
</evidence>
<accession>A0A1M5DV40</accession>
<dbReference type="PANTHER" id="PTHR34977">
    <property type="entry name" value="UPF0337 PROTEIN YJBJ"/>
    <property type="match status" value="1"/>
</dbReference>
<organism evidence="3 4">
    <name type="scientific">Lampropedia hyalina DSM 16112</name>
    <dbReference type="NCBI Taxonomy" id="1122156"/>
    <lineage>
        <taxon>Bacteria</taxon>
        <taxon>Pseudomonadati</taxon>
        <taxon>Pseudomonadota</taxon>
        <taxon>Betaproteobacteria</taxon>
        <taxon>Burkholderiales</taxon>
        <taxon>Comamonadaceae</taxon>
        <taxon>Lampropedia</taxon>
    </lineage>
</organism>
<evidence type="ECO:0000313" key="4">
    <source>
        <dbReference type="Proteomes" id="UP000184327"/>
    </source>
</evidence>
<reference evidence="3 4" key="1">
    <citation type="submission" date="2016-11" db="EMBL/GenBank/DDBJ databases">
        <authorList>
            <person name="Jaros S."/>
            <person name="Januszkiewicz K."/>
            <person name="Wedrychowicz H."/>
        </authorList>
    </citation>
    <scope>NUCLEOTIDE SEQUENCE [LARGE SCALE GENOMIC DNA]</scope>
    <source>
        <strain evidence="3 4">DSM 16112</strain>
    </source>
</reference>
<evidence type="ECO:0000259" key="2">
    <source>
        <dbReference type="Pfam" id="PF05532"/>
    </source>
</evidence>
<gene>
    <name evidence="3" type="ORF">SAMN02745117_02468</name>
</gene>
<dbReference type="InterPro" id="IPR026042">
    <property type="entry name" value="YjbJ"/>
</dbReference>
<evidence type="ECO:0000313" key="3">
    <source>
        <dbReference type="EMBL" id="SHF70682.1"/>
    </source>
</evidence>
<name>A0A1M5DV40_9BURK</name>
<feature type="domain" description="CsbD-like" evidence="2">
    <location>
        <begin position="4"/>
        <end position="56"/>
    </location>
</feature>
<dbReference type="Proteomes" id="UP000184327">
    <property type="component" value="Unassembled WGS sequence"/>
</dbReference>
<dbReference type="Gene3D" id="1.10.1470.10">
    <property type="entry name" value="YjbJ"/>
    <property type="match status" value="1"/>
</dbReference>
<dbReference type="Pfam" id="PF05532">
    <property type="entry name" value="CsbD"/>
    <property type="match status" value="1"/>
</dbReference>
<sequence length="71" mass="8314">MNKDQLQGNWLQFKGKLKEQWGKLTDDDLDVIAGKKDQFVGRIQELEGIAKEEAEKQLEAWQKNNPDARWD</sequence>
<dbReference type="EMBL" id="FQUZ01000036">
    <property type="protein sequence ID" value="SHF70682.1"/>
    <property type="molecule type" value="Genomic_DNA"/>
</dbReference>
<dbReference type="RefSeq" id="WP_073356986.1">
    <property type="nucleotide sequence ID" value="NZ_FQUZ01000036.1"/>
</dbReference>
<comment type="similarity">
    <text evidence="1">Belongs to the UPF0337 (CsbD) family.</text>
</comment>
<dbReference type="InterPro" id="IPR008462">
    <property type="entry name" value="CsbD"/>
</dbReference>
<dbReference type="STRING" id="1122156.SAMN02745117_02468"/>
<protein>
    <submittedName>
        <fullName evidence="3">Uncharacterized conserved protein YjbJ, UPF0337 family</fullName>
    </submittedName>
</protein>
<dbReference type="OrthoDB" id="9796058at2"/>
<dbReference type="SUPFAM" id="SSF69047">
    <property type="entry name" value="Hypothetical protein YjbJ"/>
    <property type="match status" value="1"/>
</dbReference>
<dbReference type="PIRSF" id="PIRSF039008">
    <property type="entry name" value="YjbJ"/>
    <property type="match status" value="1"/>
</dbReference>
<dbReference type="InterPro" id="IPR036629">
    <property type="entry name" value="YjbJ_sf"/>
</dbReference>
<dbReference type="InterPro" id="IPR050423">
    <property type="entry name" value="UPF0337_stress_rsp"/>
</dbReference>
<keyword evidence="4" id="KW-1185">Reference proteome</keyword>